<dbReference type="EMBL" id="CP016414">
    <property type="protein sequence ID" value="ANU37167.1"/>
    <property type="molecule type" value="Genomic_DNA"/>
</dbReference>
<reference evidence="3 4" key="1">
    <citation type="submission" date="2016-07" db="EMBL/GenBank/DDBJ databases">
        <title>Genome sequencing of Vibrio scophthalmi strain VS-05, an isolated from Paralichthys olivaceus.</title>
        <authorList>
            <person name="Han H.-J."/>
        </authorList>
    </citation>
    <scope>NUCLEOTIDE SEQUENCE [LARGE SCALE GENOMIC DNA]</scope>
    <source>
        <strain evidence="3 4">VS-05</strain>
    </source>
</reference>
<keyword evidence="4" id="KW-1185">Reference proteome</keyword>
<organism evidence="3 4">
    <name type="scientific">Vibrio scophthalmi</name>
    <dbReference type="NCBI Taxonomy" id="45658"/>
    <lineage>
        <taxon>Bacteria</taxon>
        <taxon>Pseudomonadati</taxon>
        <taxon>Pseudomonadota</taxon>
        <taxon>Gammaproteobacteria</taxon>
        <taxon>Vibrionales</taxon>
        <taxon>Vibrionaceae</taxon>
        <taxon>Vibrio</taxon>
    </lineage>
</organism>
<keyword evidence="2" id="KW-0732">Signal</keyword>
<evidence type="ECO:0000256" key="1">
    <source>
        <dbReference type="ARBA" id="ARBA00008490"/>
    </source>
</evidence>
<dbReference type="PANTHER" id="PTHR38108">
    <property type="entry name" value="UPF0319 PROTEIN YCCT"/>
    <property type="match status" value="1"/>
</dbReference>
<dbReference type="InterPro" id="IPR018635">
    <property type="entry name" value="UPF0319"/>
</dbReference>
<dbReference type="RefSeq" id="WP_065429941.1">
    <property type="nucleotide sequence ID" value="NZ_CP016307.1"/>
</dbReference>
<evidence type="ECO:0000313" key="3">
    <source>
        <dbReference type="EMBL" id="ANU37167.1"/>
    </source>
</evidence>
<dbReference type="Pfam" id="PF09829">
    <property type="entry name" value="DUF2057"/>
    <property type="match status" value="1"/>
</dbReference>
<name>A0A1B1NM41_9VIBR</name>
<dbReference type="GeneID" id="96872943"/>
<dbReference type="STRING" id="45658.VSVS12_00937"/>
<comment type="similarity">
    <text evidence="1">Belongs to the UPF0319 family.</text>
</comment>
<dbReference type="Proteomes" id="UP000092528">
    <property type="component" value="Chromosome 1"/>
</dbReference>
<dbReference type="PANTHER" id="PTHR38108:SF1">
    <property type="entry name" value="UPF0319 PROTEIN YCCT"/>
    <property type="match status" value="1"/>
</dbReference>
<accession>A0A1B1NM41</accession>
<gene>
    <name evidence="3" type="ORF">VSVS05_02063</name>
</gene>
<dbReference type="KEGG" id="vsc:VSVS12_00937"/>
<evidence type="ECO:0000313" key="4">
    <source>
        <dbReference type="Proteomes" id="UP000092528"/>
    </source>
</evidence>
<sequence>MKKWIVLSLALFGGTALADVKVTFSPDVEVLAVNGVDDISSGFGHVDHVVLENGRNQLLVRSATMIRRDGQQEKFKSKPIIMLFDAQDVSLNLVPSIHVKDGHDADNFKKNPIFYLKNNGKNVEVTTDVLFGNLVDFVRDYENELANYNKREAPASTYIYDQEEQVRKSVKIATNDGNMTLEQAIIMLKADFLRLDEASQKEFAQWANKQ</sequence>
<evidence type="ECO:0000256" key="2">
    <source>
        <dbReference type="ARBA" id="ARBA00022729"/>
    </source>
</evidence>
<proteinExistence type="inferred from homology"/>
<protein>
    <submittedName>
        <fullName evidence="3">Uncharacterized protein</fullName>
    </submittedName>
</protein>
<dbReference type="AlphaFoldDB" id="A0A1B1NM41"/>